<gene>
    <name evidence="1" type="ORF">QFC22_003946</name>
</gene>
<organism evidence="1 2">
    <name type="scientific">Naganishia vaughanmartiniae</name>
    <dbReference type="NCBI Taxonomy" id="1424756"/>
    <lineage>
        <taxon>Eukaryota</taxon>
        <taxon>Fungi</taxon>
        <taxon>Dikarya</taxon>
        <taxon>Basidiomycota</taxon>
        <taxon>Agaricomycotina</taxon>
        <taxon>Tremellomycetes</taxon>
        <taxon>Filobasidiales</taxon>
        <taxon>Filobasidiaceae</taxon>
        <taxon>Naganishia</taxon>
    </lineage>
</organism>
<name>A0ACC2X5R2_9TREE</name>
<keyword evidence="2" id="KW-1185">Reference proteome</keyword>
<dbReference type="Proteomes" id="UP001243375">
    <property type="component" value="Unassembled WGS sequence"/>
</dbReference>
<proteinExistence type="predicted"/>
<reference evidence="1" key="1">
    <citation type="submission" date="2023-04" db="EMBL/GenBank/DDBJ databases">
        <title>Draft Genome sequencing of Naganishia species isolated from polar environments using Oxford Nanopore Technology.</title>
        <authorList>
            <person name="Leo P."/>
            <person name="Venkateswaran K."/>
        </authorList>
    </citation>
    <scope>NUCLEOTIDE SEQUENCE</scope>
    <source>
        <strain evidence="1">MNA-CCFEE 5425</strain>
    </source>
</reference>
<comment type="caution">
    <text evidence="1">The sequence shown here is derived from an EMBL/GenBank/DDBJ whole genome shotgun (WGS) entry which is preliminary data.</text>
</comment>
<dbReference type="EMBL" id="JASBWU010000010">
    <property type="protein sequence ID" value="KAJ9118725.1"/>
    <property type="molecule type" value="Genomic_DNA"/>
</dbReference>
<evidence type="ECO:0000313" key="1">
    <source>
        <dbReference type="EMBL" id="KAJ9118725.1"/>
    </source>
</evidence>
<evidence type="ECO:0000313" key="2">
    <source>
        <dbReference type="Proteomes" id="UP001243375"/>
    </source>
</evidence>
<protein>
    <submittedName>
        <fullName evidence="1">Uncharacterized protein</fullName>
    </submittedName>
</protein>
<accession>A0ACC2X5R2</accession>
<sequence length="427" mass="48004">MTPKQSHNIIILEKINIMPKQHKETRKDRLQNASTPYQRQELGAKHDAGTQQEKSAPTPHVGSVSNDILALILQPSAAAPQSNPIHPSLPLRPAFDAPLETPRSSRRKKKTGGISHAAPLHQDDLEENEVPVKHAKYWNKCVPIKRRLFASLIVDIENINDKHDAAGQSSATTTSNPIRYRTLCFLTKKPIPIRTDTDTLPVFNPPLPYVLAPRYSFKCQPGPPVDLTGFENFTKVRQYTNNLMKIMAKETTFELPKSDMPYLILPILHNNAKTTADHAAEDSIDWEEVNAFAAAEGRPLERQELTDEIRLKALVDDGLFGYHLTDSSTRFQVVGVRSDLCPGSRLEGIDGCRGSVVPIMSVQPRKWRDELESRMEDVWEDQPIFEVETAYDLSQGIRPVSSLRSHCRYKACSTPYSRITAIPTFQS</sequence>